<organism evidence="1 2">
    <name type="scientific">Portunus trituberculatus</name>
    <name type="common">Swimming crab</name>
    <name type="synonym">Neptunus trituberculatus</name>
    <dbReference type="NCBI Taxonomy" id="210409"/>
    <lineage>
        <taxon>Eukaryota</taxon>
        <taxon>Metazoa</taxon>
        <taxon>Ecdysozoa</taxon>
        <taxon>Arthropoda</taxon>
        <taxon>Crustacea</taxon>
        <taxon>Multicrustacea</taxon>
        <taxon>Malacostraca</taxon>
        <taxon>Eumalacostraca</taxon>
        <taxon>Eucarida</taxon>
        <taxon>Decapoda</taxon>
        <taxon>Pleocyemata</taxon>
        <taxon>Brachyura</taxon>
        <taxon>Eubrachyura</taxon>
        <taxon>Portunoidea</taxon>
        <taxon>Portunidae</taxon>
        <taxon>Portuninae</taxon>
        <taxon>Portunus</taxon>
    </lineage>
</organism>
<evidence type="ECO:0000313" key="1">
    <source>
        <dbReference type="EMBL" id="MPC67585.1"/>
    </source>
</evidence>
<accession>A0A5B7HDA1</accession>
<name>A0A5B7HDA1_PORTR</name>
<dbReference type="Proteomes" id="UP000324222">
    <property type="component" value="Unassembled WGS sequence"/>
</dbReference>
<protein>
    <submittedName>
        <fullName evidence="1">Uncharacterized protein</fullName>
    </submittedName>
</protein>
<gene>
    <name evidence="1" type="ORF">E2C01_061761</name>
</gene>
<sequence>MTPTDTCLDMVDCHCSGSAVLRIAVAARRCLQELEGHIAAHGAAAWQGRHHAGELARIPDAWS</sequence>
<keyword evidence="2" id="KW-1185">Reference proteome</keyword>
<evidence type="ECO:0000313" key="2">
    <source>
        <dbReference type="Proteomes" id="UP000324222"/>
    </source>
</evidence>
<dbReference type="EMBL" id="VSRR010026447">
    <property type="protein sequence ID" value="MPC67585.1"/>
    <property type="molecule type" value="Genomic_DNA"/>
</dbReference>
<dbReference type="AlphaFoldDB" id="A0A5B7HDA1"/>
<reference evidence="1 2" key="1">
    <citation type="submission" date="2019-05" db="EMBL/GenBank/DDBJ databases">
        <title>Another draft genome of Portunus trituberculatus and its Hox gene families provides insights of decapod evolution.</title>
        <authorList>
            <person name="Jeong J.-H."/>
            <person name="Song I."/>
            <person name="Kim S."/>
            <person name="Choi T."/>
            <person name="Kim D."/>
            <person name="Ryu S."/>
            <person name="Kim W."/>
        </authorList>
    </citation>
    <scope>NUCLEOTIDE SEQUENCE [LARGE SCALE GENOMIC DNA]</scope>
    <source>
        <tissue evidence="1">Muscle</tissue>
    </source>
</reference>
<proteinExistence type="predicted"/>
<comment type="caution">
    <text evidence="1">The sequence shown here is derived from an EMBL/GenBank/DDBJ whole genome shotgun (WGS) entry which is preliminary data.</text>
</comment>